<dbReference type="PANTHER" id="PTHR10623">
    <property type="entry name" value="MICROTUBULE-ASSOCIATED PROTEIN RP/EB FAMILY MEMBER"/>
    <property type="match status" value="1"/>
</dbReference>
<dbReference type="Pfam" id="PF00307">
    <property type="entry name" value="CH"/>
    <property type="match status" value="1"/>
</dbReference>
<dbReference type="InterPro" id="IPR027328">
    <property type="entry name" value="MAPRE"/>
</dbReference>
<organism evidence="4">
    <name type="scientific">Drosophila rhopaloa</name>
    <name type="common">Fruit fly</name>
    <dbReference type="NCBI Taxonomy" id="1041015"/>
    <lineage>
        <taxon>Eukaryota</taxon>
        <taxon>Metazoa</taxon>
        <taxon>Ecdysozoa</taxon>
        <taxon>Arthropoda</taxon>
        <taxon>Hexapoda</taxon>
        <taxon>Insecta</taxon>
        <taxon>Pterygota</taxon>
        <taxon>Neoptera</taxon>
        <taxon>Endopterygota</taxon>
        <taxon>Diptera</taxon>
        <taxon>Brachycera</taxon>
        <taxon>Muscomorpha</taxon>
        <taxon>Ephydroidea</taxon>
        <taxon>Drosophilidae</taxon>
        <taxon>Drosophila</taxon>
        <taxon>Sophophora</taxon>
    </lineage>
</organism>
<reference evidence="3" key="1">
    <citation type="journal article" date="2021" name="Elife">
        <title>Highly contiguous assemblies of 101 drosophilid genomes.</title>
        <authorList>
            <person name="Kim B.Y."/>
            <person name="Wang J.R."/>
            <person name="Miller D.E."/>
            <person name="Barmina O."/>
            <person name="Delaney E."/>
            <person name="Thompson A."/>
            <person name="Comeault A.A."/>
            <person name="Peede D."/>
            <person name="D'Agostino E.R."/>
            <person name="Pelaez J."/>
            <person name="Aguilar J.M."/>
            <person name="Haji D."/>
            <person name="Matsunaga T."/>
            <person name="Armstrong E.E."/>
            <person name="Zych M."/>
            <person name="Ogawa Y."/>
            <person name="Stamenkovic-Radak M."/>
            <person name="Jelic M."/>
            <person name="Veselinovic M.S."/>
            <person name="Tanaskovic M."/>
            <person name="Eric P."/>
            <person name="Gao J.J."/>
            <person name="Katoh T.K."/>
            <person name="Toda M.J."/>
            <person name="Watabe H."/>
            <person name="Watada M."/>
            <person name="Davis J.S."/>
            <person name="Moyle L.C."/>
            <person name="Manoli G."/>
            <person name="Bertolini E."/>
            <person name="Kostal V."/>
            <person name="Hawley R.S."/>
            <person name="Takahashi A."/>
            <person name="Jones C.D."/>
            <person name="Price D.K."/>
            <person name="Whiteman N."/>
            <person name="Kopp A."/>
            <person name="Matute D.R."/>
            <person name="Petrov D.A."/>
        </authorList>
    </citation>
    <scope>NUCLEOTIDE SEQUENCE [LARGE SCALE GENOMIC DNA]</scope>
</reference>
<dbReference type="Proteomes" id="UP001652680">
    <property type="component" value="Unassembled WGS sequence"/>
</dbReference>
<dbReference type="SUPFAM" id="SSF47576">
    <property type="entry name" value="Calponin-homology domain, CH-domain"/>
    <property type="match status" value="1"/>
</dbReference>
<dbReference type="GeneID" id="108049682"/>
<name>A0A6P4F7M8_DRORH</name>
<evidence type="ECO:0000259" key="1">
    <source>
        <dbReference type="PROSITE" id="PS50021"/>
    </source>
</evidence>
<dbReference type="PROSITE" id="PS50021">
    <property type="entry name" value="CH"/>
    <property type="match status" value="1"/>
</dbReference>
<evidence type="ECO:0000313" key="3">
    <source>
        <dbReference type="Proteomes" id="UP001652680"/>
    </source>
</evidence>
<dbReference type="EnsemblMetazoa" id="XM_017130941.2">
    <property type="protein sequence ID" value="XP_016986430.1"/>
    <property type="gene ID" value="LOC108049682"/>
</dbReference>
<reference evidence="2" key="3">
    <citation type="submission" date="2025-05" db="UniProtKB">
        <authorList>
            <consortium name="EnsemblMetazoa"/>
        </authorList>
    </citation>
    <scope>IDENTIFICATION</scope>
</reference>
<proteinExistence type="predicted"/>
<protein>
    <submittedName>
        <fullName evidence="4">Uncharacterized protein LOC108049682 isoform X2</fullName>
    </submittedName>
</protein>
<evidence type="ECO:0000313" key="2">
    <source>
        <dbReference type="EnsemblMetazoa" id="XP_016986430.1"/>
    </source>
</evidence>
<dbReference type="AlphaFoldDB" id="A0A6P4F7M8"/>
<reference evidence="4" key="2">
    <citation type="submission" date="2025-04" db="UniProtKB">
        <authorList>
            <consortium name="RefSeq"/>
        </authorList>
    </citation>
    <scope>IDENTIFICATION</scope>
</reference>
<dbReference type="InterPro" id="IPR036872">
    <property type="entry name" value="CH_dom_sf"/>
</dbReference>
<keyword evidence="3" id="KW-1185">Reference proteome</keyword>
<dbReference type="InterPro" id="IPR001715">
    <property type="entry name" value="CH_dom"/>
</dbReference>
<dbReference type="GO" id="GO:0008017">
    <property type="term" value="F:microtubule binding"/>
    <property type="evidence" value="ECO:0007669"/>
    <property type="project" value="InterPro"/>
</dbReference>
<dbReference type="OrthoDB" id="7859315at2759"/>
<sequence>MHHVLRSRRLPTDPSILMNWVNALIESDFCSLEDLRSGIVWCHLLEAIYPGSIDLESLEADKMGWQWNYRVLKRALNNLGLYPHINVHELVSGRVGDTIYLLHFFIDVFTVILGRKIKDREHHSSKEPRNFKSSSTIEVIVQWFKSFFVKEKEDRRRRSQTRSASWNFIARRFYCSSYRFRMDALPFPPRKWFADLATETSGRSKMIEIIRVRSDWRLIDDKRTRITGYCDLWWNPACISGVAGN</sequence>
<accession>A0A6P4F7M8</accession>
<gene>
    <name evidence="4" type="primary">LOC108049682</name>
    <name evidence="2" type="synonym">108049682</name>
</gene>
<dbReference type="RefSeq" id="XP_016986430.1">
    <property type="nucleotide sequence ID" value="XM_017130941.1"/>
</dbReference>
<feature type="domain" description="Calponin-homology (CH)" evidence="1">
    <location>
        <begin position="11"/>
        <end position="110"/>
    </location>
</feature>
<dbReference type="Gene3D" id="1.10.418.10">
    <property type="entry name" value="Calponin-like domain"/>
    <property type="match status" value="1"/>
</dbReference>
<evidence type="ECO:0000313" key="4">
    <source>
        <dbReference type="RefSeq" id="XP_016986430.1"/>
    </source>
</evidence>